<dbReference type="Gene3D" id="3.10.580.10">
    <property type="entry name" value="CBS-domain"/>
    <property type="match status" value="1"/>
</dbReference>
<dbReference type="SMART" id="SM00116">
    <property type="entry name" value="CBS"/>
    <property type="match status" value="2"/>
</dbReference>
<dbReference type="STRING" id="2177.BHR79_03375"/>
<dbReference type="PROSITE" id="PS51901">
    <property type="entry name" value="ACP_MB"/>
    <property type="match status" value="1"/>
</dbReference>
<feature type="binding site" evidence="5">
    <location>
        <position position="189"/>
    </location>
    <ligand>
        <name>Fe cation</name>
        <dbReference type="ChEBI" id="CHEBI:24875"/>
    </ligand>
</feature>
<proteinExistence type="predicted"/>
<evidence type="ECO:0000256" key="2">
    <source>
        <dbReference type="ARBA" id="ARBA00023122"/>
    </source>
</evidence>
<feature type="domain" description="ACP-type MB" evidence="7">
    <location>
        <begin position="165"/>
        <end position="199"/>
    </location>
</feature>
<dbReference type="InterPro" id="IPR046342">
    <property type="entry name" value="CBS_dom_sf"/>
</dbReference>
<evidence type="ECO:0000313" key="8">
    <source>
        <dbReference type="EMBL" id="APH38621.1"/>
    </source>
</evidence>
<dbReference type="Pfam" id="PF00571">
    <property type="entry name" value="CBS"/>
    <property type="match status" value="2"/>
</dbReference>
<evidence type="ECO:0000256" key="4">
    <source>
        <dbReference type="PROSITE-ProRule" id="PRU00703"/>
    </source>
</evidence>
<dbReference type="RefSeq" id="WP_072561075.1">
    <property type="nucleotide sequence ID" value="NZ_CP017921.1"/>
</dbReference>
<feature type="domain" description="CBS" evidence="6">
    <location>
        <begin position="91"/>
        <end position="146"/>
    </location>
</feature>
<dbReference type="OrthoDB" id="43333at2157"/>
<keyword evidence="5" id="KW-0408">Iron</keyword>
<feature type="binding site" evidence="5">
    <location>
        <position position="173"/>
    </location>
    <ligand>
        <name>Zn(2+)</name>
        <dbReference type="ChEBI" id="CHEBI:29105"/>
    </ligand>
</feature>
<dbReference type="PROSITE" id="PS51371">
    <property type="entry name" value="CBS"/>
    <property type="match status" value="2"/>
</dbReference>
<keyword evidence="5" id="KW-0479">Metal-binding</keyword>
<reference evidence="9 13" key="3">
    <citation type="submission" date="2018-10" db="EMBL/GenBank/DDBJ databases">
        <title>Cultivation of a novel Methanohalophilus strain from Kebrit Deep of the Red Sea and a genomic comparison of members of the genus Methanohalophilus.</title>
        <authorList>
            <person name="Guan Y."/>
            <person name="Ngugi D.K."/>
            <person name="Stingl U."/>
        </authorList>
    </citation>
    <scope>NUCLEOTIDE SEQUENCE [LARGE SCALE GENOMIC DNA]</scope>
    <source>
        <strain evidence="9 13">DSM 3094</strain>
    </source>
</reference>
<dbReference type="InterPro" id="IPR000644">
    <property type="entry name" value="CBS_dom"/>
</dbReference>
<keyword evidence="8" id="KW-0808">Transferase</keyword>
<dbReference type="GO" id="GO:0016301">
    <property type="term" value="F:kinase activity"/>
    <property type="evidence" value="ECO:0007669"/>
    <property type="project" value="UniProtKB-KW"/>
</dbReference>
<dbReference type="PANTHER" id="PTHR43080:SF2">
    <property type="entry name" value="CBS DOMAIN-CONTAINING PROTEIN"/>
    <property type="match status" value="1"/>
</dbReference>
<evidence type="ECO:0000256" key="5">
    <source>
        <dbReference type="PROSITE-ProRule" id="PRU01249"/>
    </source>
</evidence>
<organism evidence="8 11">
    <name type="scientific">Methanohalophilus halophilus</name>
    <dbReference type="NCBI Taxonomy" id="2177"/>
    <lineage>
        <taxon>Archaea</taxon>
        <taxon>Methanobacteriati</taxon>
        <taxon>Methanobacteriota</taxon>
        <taxon>Stenosarchaea group</taxon>
        <taxon>Methanomicrobia</taxon>
        <taxon>Methanosarcinales</taxon>
        <taxon>Methanosarcinaceae</taxon>
        <taxon>Methanohalophilus</taxon>
    </lineage>
</organism>
<evidence type="ECO:0000313" key="9">
    <source>
        <dbReference type="EMBL" id="RNI08380.1"/>
    </source>
</evidence>
<feature type="binding site" evidence="5">
    <location>
        <position position="170"/>
    </location>
    <ligand>
        <name>Fe cation</name>
        <dbReference type="ChEBI" id="CHEBI:24875"/>
    </ligand>
</feature>
<feature type="domain" description="CBS" evidence="6">
    <location>
        <begin position="26"/>
        <end position="83"/>
    </location>
</feature>
<dbReference type="Proteomes" id="UP000186879">
    <property type="component" value="Chromosome"/>
</dbReference>
<dbReference type="GO" id="GO:0046872">
    <property type="term" value="F:metal ion binding"/>
    <property type="evidence" value="ECO:0007669"/>
    <property type="project" value="UniProtKB-KW"/>
</dbReference>
<gene>
    <name evidence="8" type="ORF">BHR79_03375</name>
    <name evidence="9" type="ORF">EFE40_07485</name>
    <name evidence="10" type="ORF">SAMN04515625_0509</name>
</gene>
<evidence type="ECO:0000256" key="1">
    <source>
        <dbReference type="ARBA" id="ARBA00022605"/>
    </source>
</evidence>
<reference evidence="8 11" key="1">
    <citation type="submission" date="2016-10" db="EMBL/GenBank/DDBJ databases">
        <title>Methanohalophilus halophilus.</title>
        <authorList>
            <person name="L'haridon S."/>
        </authorList>
    </citation>
    <scope>NUCLEOTIDE SEQUENCE [LARGE SCALE GENOMIC DNA]</scope>
    <source>
        <strain evidence="8 11">Z-7982</strain>
    </source>
</reference>
<evidence type="ECO:0000313" key="10">
    <source>
        <dbReference type="EMBL" id="SDW17258.1"/>
    </source>
</evidence>
<name>A0A1L3Q1E8_9EURY</name>
<keyword evidence="11" id="KW-1185">Reference proteome</keyword>
<feature type="binding site" evidence="5">
    <location>
        <position position="192"/>
    </location>
    <ligand>
        <name>Zn(2+)</name>
        <dbReference type="ChEBI" id="CHEBI:29105"/>
    </ligand>
</feature>
<evidence type="ECO:0000313" key="11">
    <source>
        <dbReference type="Proteomes" id="UP000186879"/>
    </source>
</evidence>
<feature type="binding site" evidence="5">
    <location>
        <position position="189"/>
    </location>
    <ligand>
        <name>Zn(2+)</name>
        <dbReference type="ChEBI" id="CHEBI:29105"/>
    </ligand>
</feature>
<evidence type="ECO:0000256" key="3">
    <source>
        <dbReference type="ARBA" id="ARBA00023167"/>
    </source>
</evidence>
<accession>A0A1L3Q1E8</accession>
<evidence type="ECO:0000313" key="12">
    <source>
        <dbReference type="Proteomes" id="UP000198669"/>
    </source>
</evidence>
<dbReference type="GeneID" id="30582773"/>
<dbReference type="SUPFAM" id="SSF54631">
    <property type="entry name" value="CBS-domain pair"/>
    <property type="match status" value="1"/>
</dbReference>
<keyword evidence="1" id="KW-0028">Amino-acid biosynthesis</keyword>
<evidence type="ECO:0000259" key="6">
    <source>
        <dbReference type="PROSITE" id="PS51371"/>
    </source>
</evidence>
<sequence>MIVQEHNSKDSAYGGIESQIPVGDLMSHNIVSLDATCNIFEVAREMMAKGTGSIIISRENKPIGIITERDIVGKVVKQDLTPSSVPATEIMSSPIIMVEASTNVIEASRLMVKSNIRRLAVNKGEDIVGIITDRDILTISPGLNTILENLIEMNRETGIPEESYLERGICQRCGSYVDELTSVNGLALCEDCKEEEGYYD</sequence>
<evidence type="ECO:0000313" key="13">
    <source>
        <dbReference type="Proteomes" id="UP000267921"/>
    </source>
</evidence>
<protein>
    <submittedName>
        <fullName evidence="9">CBS domain-containing protein</fullName>
    </submittedName>
    <submittedName>
        <fullName evidence="8">Histidine kinase</fullName>
    </submittedName>
</protein>
<dbReference type="PANTHER" id="PTHR43080">
    <property type="entry name" value="CBS DOMAIN-CONTAINING PROTEIN CBSX3, MITOCHONDRIAL"/>
    <property type="match status" value="1"/>
</dbReference>
<dbReference type="Proteomes" id="UP000267921">
    <property type="component" value="Unassembled WGS sequence"/>
</dbReference>
<dbReference type="GO" id="GO:0009086">
    <property type="term" value="P:methionine biosynthetic process"/>
    <property type="evidence" value="ECO:0007669"/>
    <property type="project" value="UniProtKB-KW"/>
</dbReference>
<feature type="binding site" evidence="5">
    <location>
        <position position="192"/>
    </location>
    <ligand>
        <name>Fe cation</name>
        <dbReference type="ChEBI" id="CHEBI:24875"/>
    </ligand>
</feature>
<dbReference type="EMBL" id="CP017921">
    <property type="protein sequence ID" value="APH38621.1"/>
    <property type="molecule type" value="Genomic_DNA"/>
</dbReference>
<keyword evidence="2 4" id="KW-0129">CBS domain</keyword>
<reference evidence="10 12" key="2">
    <citation type="submission" date="2016-10" db="EMBL/GenBank/DDBJ databases">
        <authorList>
            <person name="de Groot N.N."/>
        </authorList>
    </citation>
    <scope>NUCLEOTIDE SEQUENCE [LARGE SCALE GENOMIC DNA]</scope>
    <source>
        <strain evidence="10 12">Z-7982</strain>
    </source>
</reference>
<keyword evidence="5" id="KW-0862">Zinc</keyword>
<dbReference type="InterPro" id="IPR051257">
    <property type="entry name" value="Diverse_CBS-Domain"/>
</dbReference>
<feature type="binding site" evidence="5">
    <location>
        <position position="170"/>
    </location>
    <ligand>
        <name>Zn(2+)</name>
        <dbReference type="ChEBI" id="CHEBI:29105"/>
    </ligand>
</feature>
<dbReference type="Proteomes" id="UP000198669">
    <property type="component" value="Unassembled WGS sequence"/>
</dbReference>
<dbReference type="AlphaFoldDB" id="A0A1L3Q1E8"/>
<dbReference type="EMBL" id="FNMU01000001">
    <property type="protein sequence ID" value="SDW17258.1"/>
    <property type="molecule type" value="Genomic_DNA"/>
</dbReference>
<evidence type="ECO:0000259" key="7">
    <source>
        <dbReference type="PROSITE" id="PS51901"/>
    </source>
</evidence>
<keyword evidence="3" id="KW-0486">Methionine biosynthesis</keyword>
<feature type="binding site" evidence="5">
    <location>
        <position position="173"/>
    </location>
    <ligand>
        <name>Fe cation</name>
        <dbReference type="ChEBI" id="CHEBI:24875"/>
    </ligand>
</feature>
<dbReference type="KEGG" id="mhaz:BHR79_03375"/>
<keyword evidence="8" id="KW-0418">Kinase</keyword>
<dbReference type="EMBL" id="RJJG01000005">
    <property type="protein sequence ID" value="RNI08380.1"/>
    <property type="molecule type" value="Genomic_DNA"/>
</dbReference>
<dbReference type="InterPro" id="IPR044065">
    <property type="entry name" value="ACP_MB"/>
</dbReference>